<proteinExistence type="predicted"/>
<protein>
    <submittedName>
        <fullName evidence="1">Chemotaxis protein CheR</fullName>
    </submittedName>
</protein>
<name>A0ACC8XJ72_9FIRM</name>
<evidence type="ECO:0000313" key="1">
    <source>
        <dbReference type="EMBL" id="ONI46486.1"/>
    </source>
</evidence>
<evidence type="ECO:0000313" key="2">
    <source>
        <dbReference type="Proteomes" id="UP000188637"/>
    </source>
</evidence>
<reference evidence="1" key="1">
    <citation type="submission" date="2016-08" db="EMBL/GenBank/DDBJ databases">
        <authorList>
            <person name="Ngugi D.K."/>
            <person name="Miyake S."/>
            <person name="Stingl U."/>
        </authorList>
    </citation>
    <scope>NUCLEOTIDE SEQUENCE</scope>
    <source>
        <strain evidence="1">SCG-D08WGA-EpuloA1</strain>
    </source>
</reference>
<organism evidence="1 2">
    <name type="scientific">Candidatus Epulonipiscium fishelsonii</name>
    <dbReference type="NCBI Taxonomy" id="77094"/>
    <lineage>
        <taxon>Bacteria</taxon>
        <taxon>Bacillati</taxon>
        <taxon>Bacillota</taxon>
        <taxon>Clostridia</taxon>
        <taxon>Lachnospirales</taxon>
        <taxon>Lachnospiraceae</taxon>
        <taxon>Candidatus Epulonipiscium</taxon>
    </lineage>
</organism>
<sequence>MDYNKFMEEFFKMTKLDLTNYKESQMKRRIDTNIKRYDCKNYVEYLNILKNDKKALEEFMSYLTINVSEFFRNPTQWDVLEKEIISKFLPIKRTINVWSAACSTGDEPYSLAMLLLKYFSADKIKILATDIDLDILKQAKAGIYPDKQVINLPSQFKSKYFKQNKDKFIIDNSIKKCVDFKQHNLLSDPYPKNMDLIVCRNVLIYFTEKAKSDIYNKFSQSLSDDGVLFVGSTEQIITAAQYNLQPSKVFFYKKIKK</sequence>
<keyword evidence="2" id="KW-1185">Reference proteome</keyword>
<comment type="caution">
    <text evidence="1">The sequence shown here is derived from an EMBL/GenBank/DDBJ whole genome shotgun (WGS) entry which is preliminary data.</text>
</comment>
<dbReference type="Proteomes" id="UP000188637">
    <property type="component" value="Unassembled WGS sequence"/>
</dbReference>
<dbReference type="EMBL" id="LJHD01000011">
    <property type="protein sequence ID" value="ONI46486.1"/>
    <property type="molecule type" value="Genomic_DNA"/>
</dbReference>
<accession>A0ACC8XJ72</accession>
<gene>
    <name evidence="1" type="ORF">AN640_03405</name>
</gene>